<sequence length="166" mass="19756">MEEKKSSFTPEQQEVLDKIAEKLKRPVSDDPTDYYAHIDNQLYIKYFTQLLHSRMELTNYSYPTQLFEEGFEVLDYHVNKCLEILYNKILKVVQKAKNEEGKWLDNETQIIKSEDKHFELKPLLEPIIAKYEEEVIISQIDLDIPLVFIPDYPGEDEFENDEFEEA</sequence>
<dbReference type="RefSeq" id="WP_230040162.1">
    <property type="nucleotide sequence ID" value="NZ_JAJJMM010000001.1"/>
</dbReference>
<protein>
    <submittedName>
        <fullName evidence="1">Uncharacterized protein</fullName>
    </submittedName>
</protein>
<name>A0ABS8MLE1_9FLAO</name>
<evidence type="ECO:0000313" key="1">
    <source>
        <dbReference type="EMBL" id="MCC9066302.1"/>
    </source>
</evidence>
<organism evidence="1 2">
    <name type="scientific">Flavobacterium piscisymbiosum</name>
    <dbReference type="NCBI Taxonomy" id="2893753"/>
    <lineage>
        <taxon>Bacteria</taxon>
        <taxon>Pseudomonadati</taxon>
        <taxon>Bacteroidota</taxon>
        <taxon>Flavobacteriia</taxon>
        <taxon>Flavobacteriales</taxon>
        <taxon>Flavobacteriaceae</taxon>
        <taxon>Flavobacterium</taxon>
    </lineage>
</organism>
<accession>A0ABS8MLE1</accession>
<comment type="caution">
    <text evidence="1">The sequence shown here is derived from an EMBL/GenBank/DDBJ whole genome shotgun (WGS) entry which is preliminary data.</text>
</comment>
<evidence type="ECO:0000313" key="2">
    <source>
        <dbReference type="Proteomes" id="UP001430679"/>
    </source>
</evidence>
<reference evidence="1" key="1">
    <citation type="submission" date="2021-11" db="EMBL/GenBank/DDBJ databases">
        <title>Description of novel Flavobacterium species.</title>
        <authorList>
            <person name="Saticioglu I.B."/>
            <person name="Ay H."/>
            <person name="Altun S."/>
            <person name="Duman M."/>
        </authorList>
    </citation>
    <scope>NUCLEOTIDE SEQUENCE</scope>
    <source>
        <strain evidence="1">F-30</strain>
    </source>
</reference>
<proteinExistence type="predicted"/>
<gene>
    <name evidence="1" type="ORF">LNP81_25215</name>
</gene>
<keyword evidence="2" id="KW-1185">Reference proteome</keyword>
<dbReference type="EMBL" id="JAJJMM010000001">
    <property type="protein sequence ID" value="MCC9066302.1"/>
    <property type="molecule type" value="Genomic_DNA"/>
</dbReference>
<dbReference type="Proteomes" id="UP001430679">
    <property type="component" value="Unassembled WGS sequence"/>
</dbReference>